<dbReference type="GeneID" id="9060923"/>
<name>C5KTW7_PERM5</name>
<evidence type="ECO:0000313" key="2">
    <source>
        <dbReference type="EMBL" id="EER12009.1"/>
    </source>
</evidence>
<reference evidence="2 3" key="1">
    <citation type="submission" date="2008-07" db="EMBL/GenBank/DDBJ databases">
        <authorList>
            <person name="El-Sayed N."/>
            <person name="Caler E."/>
            <person name="Inman J."/>
            <person name="Amedeo P."/>
            <person name="Hass B."/>
            <person name="Wortman J."/>
        </authorList>
    </citation>
    <scope>NUCLEOTIDE SEQUENCE [LARGE SCALE GENOMIC DNA]</scope>
    <source>
        <strain evidence="3">ATCC 50983 / TXsc</strain>
    </source>
</reference>
<feature type="region of interest" description="Disordered" evidence="1">
    <location>
        <begin position="33"/>
        <end position="52"/>
    </location>
</feature>
<accession>C5KTW7</accession>
<keyword evidence="3" id="KW-1185">Reference proteome</keyword>
<protein>
    <submittedName>
        <fullName evidence="2">Uncharacterized protein</fullName>
    </submittedName>
</protein>
<dbReference type="AlphaFoldDB" id="C5KTW7"/>
<evidence type="ECO:0000256" key="1">
    <source>
        <dbReference type="SAM" id="MobiDB-lite"/>
    </source>
</evidence>
<proteinExistence type="predicted"/>
<sequence length="52" mass="5861">MAQPVRLNISGSYRIRRFSQYYANTREETSLHNYNTSGMQFPDGLNSSSGGT</sequence>
<dbReference type="EMBL" id="GG676180">
    <property type="protein sequence ID" value="EER12009.1"/>
    <property type="molecule type" value="Genomic_DNA"/>
</dbReference>
<dbReference type="Proteomes" id="UP000007800">
    <property type="component" value="Unassembled WGS sequence"/>
</dbReference>
<evidence type="ECO:0000313" key="3">
    <source>
        <dbReference type="Proteomes" id="UP000007800"/>
    </source>
</evidence>
<gene>
    <name evidence="2" type="ORF">Pmar_PMAR019113</name>
</gene>
<dbReference type="InParanoid" id="C5KTW7"/>
<dbReference type="RefSeq" id="XP_002780214.1">
    <property type="nucleotide sequence ID" value="XM_002780168.1"/>
</dbReference>
<organism evidence="3">
    <name type="scientific">Perkinsus marinus (strain ATCC 50983 / TXsc)</name>
    <dbReference type="NCBI Taxonomy" id="423536"/>
    <lineage>
        <taxon>Eukaryota</taxon>
        <taxon>Sar</taxon>
        <taxon>Alveolata</taxon>
        <taxon>Perkinsozoa</taxon>
        <taxon>Perkinsea</taxon>
        <taxon>Perkinsida</taxon>
        <taxon>Perkinsidae</taxon>
        <taxon>Perkinsus</taxon>
    </lineage>
</organism>